<dbReference type="Proteomes" id="UP000077202">
    <property type="component" value="Unassembled WGS sequence"/>
</dbReference>
<dbReference type="AlphaFoldDB" id="A0A176VUA0"/>
<evidence type="ECO:0000256" key="1">
    <source>
        <dbReference type="SAM" id="Coils"/>
    </source>
</evidence>
<name>A0A176VUA0_MARPO</name>
<feature type="region of interest" description="Disordered" evidence="2">
    <location>
        <begin position="1"/>
        <end position="39"/>
    </location>
</feature>
<evidence type="ECO:0000313" key="3">
    <source>
        <dbReference type="EMBL" id="OAE24378.1"/>
    </source>
</evidence>
<sequence>MIEEGTPKRNQVPSAKAKVSASSGKPLEVLTVSSDTEEDPVALQKIAEEEVEGIAGKATAQQPMTSPRTSTERVILETGEDPSAKEIQSERINVGNVLLAEEVELRKSLKKTCESLRADIDVTRCATVDLQYRLEASRVAFNEESRRLDELTADLERKDQAHATEMAAKVKALAKCEAARTSDL</sequence>
<keyword evidence="4" id="KW-1185">Reference proteome</keyword>
<protein>
    <submittedName>
        <fullName evidence="3">Uncharacterized protein</fullName>
    </submittedName>
</protein>
<gene>
    <name evidence="3" type="ORF">AXG93_4343s1470</name>
</gene>
<feature type="coiled-coil region" evidence="1">
    <location>
        <begin position="99"/>
        <end position="161"/>
    </location>
</feature>
<dbReference type="EMBL" id="LVLJ01002613">
    <property type="protein sequence ID" value="OAE24378.1"/>
    <property type="molecule type" value="Genomic_DNA"/>
</dbReference>
<accession>A0A176VUA0</accession>
<evidence type="ECO:0000313" key="4">
    <source>
        <dbReference type="Proteomes" id="UP000077202"/>
    </source>
</evidence>
<feature type="compositionally biased region" description="Low complexity" evidence="2">
    <location>
        <begin position="14"/>
        <end position="25"/>
    </location>
</feature>
<comment type="caution">
    <text evidence="3">The sequence shown here is derived from an EMBL/GenBank/DDBJ whole genome shotgun (WGS) entry which is preliminary data.</text>
</comment>
<organism evidence="3 4">
    <name type="scientific">Marchantia polymorpha subsp. ruderalis</name>
    <dbReference type="NCBI Taxonomy" id="1480154"/>
    <lineage>
        <taxon>Eukaryota</taxon>
        <taxon>Viridiplantae</taxon>
        <taxon>Streptophyta</taxon>
        <taxon>Embryophyta</taxon>
        <taxon>Marchantiophyta</taxon>
        <taxon>Marchantiopsida</taxon>
        <taxon>Marchantiidae</taxon>
        <taxon>Marchantiales</taxon>
        <taxon>Marchantiaceae</taxon>
        <taxon>Marchantia</taxon>
    </lineage>
</organism>
<reference evidence="3" key="1">
    <citation type="submission" date="2016-03" db="EMBL/GenBank/DDBJ databases">
        <title>Mechanisms controlling the formation of the plant cell surface in tip-growing cells are functionally conserved among land plants.</title>
        <authorList>
            <person name="Honkanen S."/>
            <person name="Jones V.A."/>
            <person name="Morieri G."/>
            <person name="Champion C."/>
            <person name="Hetherington A.J."/>
            <person name="Kelly S."/>
            <person name="Saint-Marcoux D."/>
            <person name="Proust H."/>
            <person name="Prescott H."/>
            <person name="Dolan L."/>
        </authorList>
    </citation>
    <scope>NUCLEOTIDE SEQUENCE [LARGE SCALE GENOMIC DNA]</scope>
    <source>
        <tissue evidence="3">Whole gametophyte</tissue>
    </source>
</reference>
<keyword evidence="1" id="KW-0175">Coiled coil</keyword>
<proteinExistence type="predicted"/>
<evidence type="ECO:0000256" key="2">
    <source>
        <dbReference type="SAM" id="MobiDB-lite"/>
    </source>
</evidence>